<keyword evidence="2" id="KW-1185">Reference proteome</keyword>
<accession>A0A3S3NNE7</accession>
<name>A0A3S3NNE7_9MAGN</name>
<sequence>MIFSRPSLPRRVSRARAFSRLLPPTSFQTPRPL</sequence>
<evidence type="ECO:0000313" key="2">
    <source>
        <dbReference type="Proteomes" id="UP000283530"/>
    </source>
</evidence>
<proteinExistence type="predicted"/>
<comment type="caution">
    <text evidence="1">The sequence shown here is derived from an EMBL/GenBank/DDBJ whole genome shotgun (WGS) entry which is preliminary data.</text>
</comment>
<organism evidence="1 2">
    <name type="scientific">Cinnamomum micranthum f. kanehirae</name>
    <dbReference type="NCBI Taxonomy" id="337451"/>
    <lineage>
        <taxon>Eukaryota</taxon>
        <taxon>Viridiplantae</taxon>
        <taxon>Streptophyta</taxon>
        <taxon>Embryophyta</taxon>
        <taxon>Tracheophyta</taxon>
        <taxon>Spermatophyta</taxon>
        <taxon>Magnoliopsida</taxon>
        <taxon>Magnoliidae</taxon>
        <taxon>Laurales</taxon>
        <taxon>Lauraceae</taxon>
        <taxon>Cinnamomum</taxon>
    </lineage>
</organism>
<gene>
    <name evidence="1" type="ORF">CKAN_02489900</name>
</gene>
<dbReference type="Proteomes" id="UP000283530">
    <property type="component" value="Unassembled WGS sequence"/>
</dbReference>
<dbReference type="EMBL" id="QPKB01000011">
    <property type="protein sequence ID" value="RWR95549.1"/>
    <property type="molecule type" value="Genomic_DNA"/>
</dbReference>
<protein>
    <submittedName>
        <fullName evidence="1">Uncharacterized protein</fullName>
    </submittedName>
</protein>
<dbReference type="AlphaFoldDB" id="A0A3S3NNE7"/>
<reference evidence="1 2" key="1">
    <citation type="journal article" date="2019" name="Nat. Plants">
        <title>Stout camphor tree genome fills gaps in understanding of flowering plant genome evolution.</title>
        <authorList>
            <person name="Chaw S.M."/>
            <person name="Liu Y.C."/>
            <person name="Wu Y.W."/>
            <person name="Wang H.Y."/>
            <person name="Lin C.I."/>
            <person name="Wu C.S."/>
            <person name="Ke H.M."/>
            <person name="Chang L.Y."/>
            <person name="Hsu C.Y."/>
            <person name="Yang H.T."/>
            <person name="Sudianto E."/>
            <person name="Hsu M.H."/>
            <person name="Wu K.P."/>
            <person name="Wang L.N."/>
            <person name="Leebens-Mack J.H."/>
            <person name="Tsai I.J."/>
        </authorList>
    </citation>
    <scope>NUCLEOTIDE SEQUENCE [LARGE SCALE GENOMIC DNA]</scope>
    <source>
        <strain evidence="2">cv. Chaw 1501</strain>
        <tissue evidence="1">Young leaves</tissue>
    </source>
</reference>
<evidence type="ECO:0000313" key="1">
    <source>
        <dbReference type="EMBL" id="RWR95549.1"/>
    </source>
</evidence>